<dbReference type="SMART" id="SM00345">
    <property type="entry name" value="HTH_GNTR"/>
    <property type="match status" value="1"/>
</dbReference>
<evidence type="ECO:0000313" key="5">
    <source>
        <dbReference type="EMBL" id="QMT00479.1"/>
    </source>
</evidence>
<dbReference type="GO" id="GO:0003677">
    <property type="term" value="F:DNA binding"/>
    <property type="evidence" value="ECO:0007669"/>
    <property type="project" value="UniProtKB-KW"/>
</dbReference>
<dbReference type="InterPro" id="IPR036388">
    <property type="entry name" value="WH-like_DNA-bd_sf"/>
</dbReference>
<dbReference type="SUPFAM" id="SSF48008">
    <property type="entry name" value="GntR ligand-binding domain-like"/>
    <property type="match status" value="1"/>
</dbReference>
<dbReference type="InterPro" id="IPR000524">
    <property type="entry name" value="Tscrpt_reg_HTH_GntR"/>
</dbReference>
<dbReference type="KEGG" id="gji:H1R19_16415"/>
<name>A0A7D7LUW9_9ACTN</name>
<dbReference type="InterPro" id="IPR036390">
    <property type="entry name" value="WH_DNA-bd_sf"/>
</dbReference>
<dbReference type="PANTHER" id="PTHR43537:SF49">
    <property type="entry name" value="TRANSCRIPTIONAL REGULATORY PROTEIN"/>
    <property type="match status" value="1"/>
</dbReference>
<evidence type="ECO:0000259" key="4">
    <source>
        <dbReference type="PROSITE" id="PS50949"/>
    </source>
</evidence>
<dbReference type="InterPro" id="IPR011711">
    <property type="entry name" value="GntR_C"/>
</dbReference>
<dbReference type="RefSeq" id="WP_219849586.1">
    <property type="nucleotide sequence ID" value="NZ_CP059491.1"/>
</dbReference>
<dbReference type="PANTHER" id="PTHR43537">
    <property type="entry name" value="TRANSCRIPTIONAL REGULATOR, GNTR FAMILY"/>
    <property type="match status" value="1"/>
</dbReference>
<feature type="domain" description="HTH gntR-type" evidence="4">
    <location>
        <begin position="16"/>
        <end position="83"/>
    </location>
</feature>
<keyword evidence="2" id="KW-0238">DNA-binding</keyword>
<dbReference type="CDD" id="cd07377">
    <property type="entry name" value="WHTH_GntR"/>
    <property type="match status" value="1"/>
</dbReference>
<evidence type="ECO:0000256" key="3">
    <source>
        <dbReference type="ARBA" id="ARBA00023163"/>
    </source>
</evidence>
<sequence length="227" mass="24371">MLSRPSEAASISAAGGSLAGQLLDALRSDVITGRYPPGYRLVERDVADTYGVSRLPAREALQALRAEGFLEVKKTRGLVVRSWSERDVTELFDIRQALEAVACRQAAANRTDADVRALRQAVTAADDAVAADNAPAAHNANALFHQLLVTASHNVTLGEIMAPVLFRVQWLVRQIPDPHAVSHDHHEIADAIAGRDGPLAERLAIEHAEHNRTTTLVAMFGSGGHGD</sequence>
<proteinExistence type="predicted"/>
<dbReference type="SMART" id="SM00895">
    <property type="entry name" value="FCD"/>
    <property type="match status" value="1"/>
</dbReference>
<evidence type="ECO:0000313" key="6">
    <source>
        <dbReference type="Proteomes" id="UP000515663"/>
    </source>
</evidence>
<dbReference type="GO" id="GO:0003700">
    <property type="term" value="F:DNA-binding transcription factor activity"/>
    <property type="evidence" value="ECO:0007669"/>
    <property type="project" value="InterPro"/>
</dbReference>
<organism evidence="5 6">
    <name type="scientific">Gordonia jinghuaiqii</name>
    <dbReference type="NCBI Taxonomy" id="2758710"/>
    <lineage>
        <taxon>Bacteria</taxon>
        <taxon>Bacillati</taxon>
        <taxon>Actinomycetota</taxon>
        <taxon>Actinomycetes</taxon>
        <taxon>Mycobacteriales</taxon>
        <taxon>Gordoniaceae</taxon>
        <taxon>Gordonia</taxon>
    </lineage>
</organism>
<accession>A0A7D7LUW9</accession>
<protein>
    <submittedName>
        <fullName evidence="5">GntR family transcriptional regulator</fullName>
    </submittedName>
</protein>
<dbReference type="InterPro" id="IPR008920">
    <property type="entry name" value="TF_FadR/GntR_C"/>
</dbReference>
<dbReference type="Proteomes" id="UP000515663">
    <property type="component" value="Chromosome"/>
</dbReference>
<dbReference type="Gene3D" id="1.20.120.530">
    <property type="entry name" value="GntR ligand-binding domain-like"/>
    <property type="match status" value="1"/>
</dbReference>
<dbReference type="Pfam" id="PF00392">
    <property type="entry name" value="GntR"/>
    <property type="match status" value="1"/>
</dbReference>
<dbReference type="PROSITE" id="PS50949">
    <property type="entry name" value="HTH_GNTR"/>
    <property type="match status" value="1"/>
</dbReference>
<evidence type="ECO:0000256" key="1">
    <source>
        <dbReference type="ARBA" id="ARBA00023015"/>
    </source>
</evidence>
<keyword evidence="3" id="KW-0804">Transcription</keyword>
<dbReference type="SUPFAM" id="SSF46785">
    <property type="entry name" value="Winged helix' DNA-binding domain"/>
    <property type="match status" value="1"/>
</dbReference>
<evidence type="ECO:0000256" key="2">
    <source>
        <dbReference type="ARBA" id="ARBA00023125"/>
    </source>
</evidence>
<keyword evidence="6" id="KW-1185">Reference proteome</keyword>
<dbReference type="EMBL" id="CP059491">
    <property type="protein sequence ID" value="QMT00479.1"/>
    <property type="molecule type" value="Genomic_DNA"/>
</dbReference>
<dbReference type="AlphaFoldDB" id="A0A7D7LUW9"/>
<dbReference type="Pfam" id="PF07729">
    <property type="entry name" value="FCD"/>
    <property type="match status" value="1"/>
</dbReference>
<dbReference type="Gene3D" id="1.10.10.10">
    <property type="entry name" value="Winged helix-like DNA-binding domain superfamily/Winged helix DNA-binding domain"/>
    <property type="match status" value="1"/>
</dbReference>
<dbReference type="PRINTS" id="PR00035">
    <property type="entry name" value="HTHGNTR"/>
</dbReference>
<keyword evidence="1" id="KW-0805">Transcription regulation</keyword>
<gene>
    <name evidence="5" type="ORF">H1R19_16415</name>
</gene>
<reference evidence="6" key="1">
    <citation type="submission" date="2020-07" db="EMBL/GenBank/DDBJ databases">
        <title>novel species isolated from the respiratory tract of Marmot.</title>
        <authorList>
            <person name="Zhang G."/>
        </authorList>
    </citation>
    <scope>NUCLEOTIDE SEQUENCE [LARGE SCALE GENOMIC DNA]</scope>
    <source>
        <strain evidence="6">686</strain>
    </source>
</reference>